<gene>
    <name evidence="9" type="ORF">Cgig2_004814</name>
</gene>
<evidence type="ECO:0000313" key="10">
    <source>
        <dbReference type="Proteomes" id="UP001153076"/>
    </source>
</evidence>
<sequence>MAVAQSEPSLSSSSSSSSSFSDQSLYLYCLLSLYLIGPPTLIALQFIQAPYGRHRRSGWGPTIPPWLAWFLMESPTVFFSLLIYSRGQFALSLQSLCLLSVFLLHYIHRTCIYPLRLRRRTTTTTSSFPVSVAAMAFAFNLLNSYVQSRWISHYADYSAEGRWFWWRFAVGVAVFLAGMAVNVTSDLTLVGLKAQGGGYKIPQGGMFELLYKVLEIESQDE</sequence>
<feature type="region of interest" description="Disordered" evidence="6">
    <location>
        <begin position="1"/>
        <end position="20"/>
    </location>
</feature>
<protein>
    <recommendedName>
        <fullName evidence="8">3-oxo-5-alpha-steroid 4-dehydrogenase C-terminal domain-containing protein</fullName>
    </recommendedName>
</protein>
<evidence type="ECO:0000256" key="6">
    <source>
        <dbReference type="SAM" id="MobiDB-lite"/>
    </source>
</evidence>
<dbReference type="GO" id="GO:0016020">
    <property type="term" value="C:membrane"/>
    <property type="evidence" value="ECO:0007669"/>
    <property type="project" value="UniProtKB-SubCell"/>
</dbReference>
<dbReference type="GO" id="GO:0016132">
    <property type="term" value="P:brassinosteroid biosynthetic process"/>
    <property type="evidence" value="ECO:0007669"/>
    <property type="project" value="TreeGrafter"/>
</dbReference>
<dbReference type="PANTHER" id="PTHR10556">
    <property type="entry name" value="3-OXO-5-ALPHA-STEROID 4-DEHYDROGENASE"/>
    <property type="match status" value="1"/>
</dbReference>
<comment type="similarity">
    <text evidence="2">Belongs to the steroid 5-alpha reductase family.</text>
</comment>
<name>A0A9Q1QQ16_9CARY</name>
<keyword evidence="5 7" id="KW-0472">Membrane</keyword>
<evidence type="ECO:0000259" key="8">
    <source>
        <dbReference type="Pfam" id="PF02544"/>
    </source>
</evidence>
<feature type="transmembrane region" description="Helical" evidence="7">
    <location>
        <begin position="25"/>
        <end position="46"/>
    </location>
</feature>
<keyword evidence="10" id="KW-1185">Reference proteome</keyword>
<feature type="transmembrane region" description="Helical" evidence="7">
    <location>
        <begin position="128"/>
        <end position="145"/>
    </location>
</feature>
<feature type="domain" description="3-oxo-5-alpha-steroid 4-dehydrogenase C-terminal" evidence="8">
    <location>
        <begin position="128"/>
        <end position="210"/>
    </location>
</feature>
<evidence type="ECO:0000256" key="3">
    <source>
        <dbReference type="ARBA" id="ARBA00022692"/>
    </source>
</evidence>
<reference evidence="9" key="1">
    <citation type="submission" date="2022-04" db="EMBL/GenBank/DDBJ databases">
        <title>Carnegiea gigantea Genome sequencing and assembly v2.</title>
        <authorList>
            <person name="Copetti D."/>
            <person name="Sanderson M.J."/>
            <person name="Burquez A."/>
            <person name="Wojciechowski M.F."/>
        </authorList>
    </citation>
    <scope>NUCLEOTIDE SEQUENCE</scope>
    <source>
        <strain evidence="9">SGP5-SGP5p</strain>
        <tissue evidence="9">Aerial part</tissue>
    </source>
</reference>
<keyword evidence="4 7" id="KW-1133">Transmembrane helix</keyword>
<dbReference type="GO" id="GO:0016627">
    <property type="term" value="F:oxidoreductase activity, acting on the CH-CH group of donors"/>
    <property type="evidence" value="ECO:0007669"/>
    <property type="project" value="InterPro"/>
</dbReference>
<dbReference type="PANTHER" id="PTHR10556:SF43">
    <property type="entry name" value="STEROID 5-ALPHA-REDUCTASE DET2"/>
    <property type="match status" value="1"/>
</dbReference>
<comment type="caution">
    <text evidence="9">The sequence shown here is derived from an EMBL/GenBank/DDBJ whole genome shotgun (WGS) entry which is preliminary data.</text>
</comment>
<evidence type="ECO:0000256" key="4">
    <source>
        <dbReference type="ARBA" id="ARBA00022989"/>
    </source>
</evidence>
<evidence type="ECO:0000313" key="9">
    <source>
        <dbReference type="EMBL" id="KAJ8450357.1"/>
    </source>
</evidence>
<dbReference type="AlphaFoldDB" id="A0A9Q1QQ16"/>
<keyword evidence="3 7" id="KW-0812">Transmembrane</keyword>
<evidence type="ECO:0000256" key="1">
    <source>
        <dbReference type="ARBA" id="ARBA00004141"/>
    </source>
</evidence>
<comment type="subcellular location">
    <subcellularLocation>
        <location evidence="1">Membrane</location>
        <topology evidence="1">Multi-pass membrane protein</topology>
    </subcellularLocation>
</comment>
<dbReference type="InterPro" id="IPR001104">
    <property type="entry name" value="3-oxo-5_a-steroid_4-DH_C"/>
</dbReference>
<dbReference type="InterPro" id="IPR039357">
    <property type="entry name" value="SRD5A/TECR"/>
</dbReference>
<evidence type="ECO:0000256" key="2">
    <source>
        <dbReference type="ARBA" id="ARBA00007742"/>
    </source>
</evidence>
<dbReference type="PROSITE" id="PS50244">
    <property type="entry name" value="S5A_REDUCTASE"/>
    <property type="match status" value="1"/>
</dbReference>
<dbReference type="Proteomes" id="UP001153076">
    <property type="component" value="Unassembled WGS sequence"/>
</dbReference>
<dbReference type="Pfam" id="PF02544">
    <property type="entry name" value="Steroid_dh"/>
    <property type="match status" value="1"/>
</dbReference>
<feature type="transmembrane region" description="Helical" evidence="7">
    <location>
        <begin position="66"/>
        <end position="83"/>
    </location>
</feature>
<feature type="transmembrane region" description="Helical" evidence="7">
    <location>
        <begin position="89"/>
        <end position="107"/>
    </location>
</feature>
<evidence type="ECO:0000256" key="5">
    <source>
        <dbReference type="ARBA" id="ARBA00023136"/>
    </source>
</evidence>
<evidence type="ECO:0000256" key="7">
    <source>
        <dbReference type="SAM" id="Phobius"/>
    </source>
</evidence>
<dbReference type="OrthoDB" id="5788137at2759"/>
<dbReference type="EMBL" id="JAKOGI010000016">
    <property type="protein sequence ID" value="KAJ8450357.1"/>
    <property type="molecule type" value="Genomic_DNA"/>
</dbReference>
<feature type="transmembrane region" description="Helical" evidence="7">
    <location>
        <begin position="165"/>
        <end position="183"/>
    </location>
</feature>
<proteinExistence type="inferred from homology"/>
<organism evidence="9 10">
    <name type="scientific">Carnegiea gigantea</name>
    <dbReference type="NCBI Taxonomy" id="171969"/>
    <lineage>
        <taxon>Eukaryota</taxon>
        <taxon>Viridiplantae</taxon>
        <taxon>Streptophyta</taxon>
        <taxon>Embryophyta</taxon>
        <taxon>Tracheophyta</taxon>
        <taxon>Spermatophyta</taxon>
        <taxon>Magnoliopsida</taxon>
        <taxon>eudicotyledons</taxon>
        <taxon>Gunneridae</taxon>
        <taxon>Pentapetalae</taxon>
        <taxon>Caryophyllales</taxon>
        <taxon>Cactineae</taxon>
        <taxon>Cactaceae</taxon>
        <taxon>Cactoideae</taxon>
        <taxon>Echinocereeae</taxon>
        <taxon>Carnegiea</taxon>
    </lineage>
</organism>
<accession>A0A9Q1QQ16</accession>